<feature type="domain" description="NAD(P)-binding" evidence="1">
    <location>
        <begin position="12"/>
        <end position="323"/>
    </location>
</feature>
<dbReference type="InterPro" id="IPR013445">
    <property type="entry name" value="CDP_4_6_deHydtase"/>
</dbReference>
<dbReference type="InterPro" id="IPR016040">
    <property type="entry name" value="NAD(P)-bd_dom"/>
</dbReference>
<dbReference type="RefSeq" id="WP_169365928.1">
    <property type="nucleotide sequence ID" value="NZ_JAAVJL010000004.1"/>
</dbReference>
<sequence>MTPEFWQGKKVFITGHTGFKGSWLSLWLQTLGSEVIGYSLPAPTNPCLFDLAKVGDRMISIVGDIRDLHHLAQVMKTYQPDIVIHMAAQALVRESYKNPVDTYAVNVMGTVNMLEAARQVNSIKAIVNVTSDKCYDNQEWVWGYRESEAMGGYDPYSSSKGCSELVTTAYRNSFFHPKDYAQHGVGIATARAGNVIGGGDWASDRLIPDILRAWQSGQKVVIRYPQAIRPWQHVLEPLSGYLTLGERLYKDGIVYGGSWNFGPNESDTKTVGWIVEQMANLWGGNAGWIAENTPQLHEAHYLKLDCSKARSLLRWHPRLDVNNALTWLVNWTKSLETSADMRDITIDQIKQFMLLEAS</sequence>
<dbReference type="SUPFAM" id="SSF51735">
    <property type="entry name" value="NAD(P)-binding Rossmann-fold domains"/>
    <property type="match status" value="1"/>
</dbReference>
<dbReference type="PANTHER" id="PTHR43000">
    <property type="entry name" value="DTDP-D-GLUCOSE 4,6-DEHYDRATASE-RELATED"/>
    <property type="match status" value="1"/>
</dbReference>
<keyword evidence="2" id="KW-0456">Lyase</keyword>
<organism evidence="2 3">
    <name type="scientific">Pseudanabaena yagii GIHE-NHR1</name>
    <dbReference type="NCBI Taxonomy" id="2722753"/>
    <lineage>
        <taxon>Bacteria</taxon>
        <taxon>Bacillati</taxon>
        <taxon>Cyanobacteriota</taxon>
        <taxon>Cyanophyceae</taxon>
        <taxon>Pseudanabaenales</taxon>
        <taxon>Pseudanabaenaceae</taxon>
        <taxon>Pseudanabaena</taxon>
        <taxon>Pseudanabaena yagii</taxon>
    </lineage>
</organism>
<dbReference type="Proteomes" id="UP000738376">
    <property type="component" value="Unassembled WGS sequence"/>
</dbReference>
<reference evidence="2 3" key="1">
    <citation type="submission" date="2020-03" db="EMBL/GenBank/DDBJ databases">
        <title>Draft Genome Sequence of 2-Methylisoborneol Producing Pseudanabaena yagii Strain GIHE-NHR1 Isolated from North Han River in South Korea.</title>
        <authorList>
            <person name="Jeong J."/>
        </authorList>
    </citation>
    <scope>NUCLEOTIDE SEQUENCE [LARGE SCALE GENOMIC DNA]</scope>
    <source>
        <strain evidence="2 3">GIHE-NHR1</strain>
    </source>
</reference>
<protein>
    <submittedName>
        <fullName evidence="2">CDP-glucose 4,6-dehydratase</fullName>
        <ecNumber evidence="2">4.2.1.45</ecNumber>
    </submittedName>
</protein>
<evidence type="ECO:0000313" key="3">
    <source>
        <dbReference type="Proteomes" id="UP000738376"/>
    </source>
</evidence>
<accession>A0ABX1LXQ0</accession>
<dbReference type="EMBL" id="JAAVJL010000004">
    <property type="protein sequence ID" value="NMF60993.1"/>
    <property type="molecule type" value="Genomic_DNA"/>
</dbReference>
<dbReference type="Pfam" id="PF16363">
    <property type="entry name" value="GDP_Man_Dehyd"/>
    <property type="match status" value="1"/>
</dbReference>
<dbReference type="InterPro" id="IPR036291">
    <property type="entry name" value="NAD(P)-bd_dom_sf"/>
</dbReference>
<dbReference type="GO" id="GO:0047733">
    <property type="term" value="F:CDP-glucose 4,6-dehydratase activity"/>
    <property type="evidence" value="ECO:0007669"/>
    <property type="project" value="UniProtKB-EC"/>
</dbReference>
<evidence type="ECO:0000313" key="2">
    <source>
        <dbReference type="EMBL" id="NMF60993.1"/>
    </source>
</evidence>
<dbReference type="CDD" id="cd05252">
    <property type="entry name" value="CDP_GD_SDR_e"/>
    <property type="match status" value="1"/>
</dbReference>
<proteinExistence type="predicted"/>
<name>A0ABX1LXQ0_9CYAN</name>
<dbReference type="Gene3D" id="3.90.25.10">
    <property type="entry name" value="UDP-galactose 4-epimerase, domain 1"/>
    <property type="match status" value="1"/>
</dbReference>
<comment type="caution">
    <text evidence="2">The sequence shown here is derived from an EMBL/GenBank/DDBJ whole genome shotgun (WGS) entry which is preliminary data.</text>
</comment>
<evidence type="ECO:0000259" key="1">
    <source>
        <dbReference type="Pfam" id="PF16363"/>
    </source>
</evidence>
<dbReference type="EC" id="4.2.1.45" evidence="2"/>
<gene>
    <name evidence="2" type="primary">rfbG</name>
    <name evidence="2" type="ORF">HC246_23925</name>
</gene>
<dbReference type="NCBIfam" id="TIGR02622">
    <property type="entry name" value="CDP_4_6_dhtase"/>
    <property type="match status" value="1"/>
</dbReference>
<keyword evidence="3" id="KW-1185">Reference proteome</keyword>
<dbReference type="Gene3D" id="3.40.50.720">
    <property type="entry name" value="NAD(P)-binding Rossmann-like Domain"/>
    <property type="match status" value="1"/>
</dbReference>